<proteinExistence type="inferred from homology"/>
<evidence type="ECO:0000256" key="1">
    <source>
        <dbReference type="ARBA" id="ARBA00002274"/>
    </source>
</evidence>
<dbReference type="NCBIfam" id="NF001892">
    <property type="entry name" value="PRK00652.1-5"/>
    <property type="match status" value="1"/>
</dbReference>
<evidence type="ECO:0000256" key="9">
    <source>
        <dbReference type="ARBA" id="ARBA00022777"/>
    </source>
</evidence>
<keyword evidence="9 13" id="KW-0418">Kinase</keyword>
<dbReference type="EC" id="2.7.1.130" evidence="3 13"/>
<comment type="pathway">
    <text evidence="2 13">Glycolipid biosynthesis; lipid IV(A) biosynthesis; lipid IV(A) from (3R)-3-hydroxytetradecanoyl-[acyl-carrier-protein] and UDP-N-acetyl-alpha-D-glucosamine: step 6/6.</text>
</comment>
<evidence type="ECO:0000256" key="4">
    <source>
        <dbReference type="ARBA" id="ARBA00016436"/>
    </source>
</evidence>
<evidence type="ECO:0000256" key="14">
    <source>
        <dbReference type="SAM" id="Phobius"/>
    </source>
</evidence>
<accession>A0ABN7KBH4</accession>
<feature type="transmembrane region" description="Helical" evidence="14">
    <location>
        <begin position="12"/>
        <end position="37"/>
    </location>
</feature>
<dbReference type="RefSeq" id="WP_229932909.1">
    <property type="nucleotide sequence ID" value="NZ_CAJHOF010000008.1"/>
</dbReference>
<evidence type="ECO:0000256" key="2">
    <source>
        <dbReference type="ARBA" id="ARBA00004870"/>
    </source>
</evidence>
<keyword evidence="14" id="KW-0812">Transmembrane</keyword>
<protein>
    <recommendedName>
        <fullName evidence="4 13">Tetraacyldisaccharide 4'-kinase</fullName>
        <ecNumber evidence="3 13">2.7.1.130</ecNumber>
    </recommendedName>
    <alternativeName>
        <fullName evidence="12 13">Lipid A 4'-kinase</fullName>
    </alternativeName>
</protein>
<dbReference type="GO" id="GO:0009029">
    <property type="term" value="F:lipid-A 4'-kinase activity"/>
    <property type="evidence" value="ECO:0007669"/>
    <property type="project" value="UniProtKB-EC"/>
</dbReference>
<keyword evidence="8 13" id="KW-0547">Nucleotide-binding</keyword>
<keyword evidence="6 13" id="KW-0441">Lipid A biosynthesis</keyword>
<reference evidence="15 16" key="1">
    <citation type="submission" date="2020-11" db="EMBL/GenBank/DDBJ databases">
        <authorList>
            <person name="Peeters C."/>
        </authorList>
    </citation>
    <scope>NUCLEOTIDE SEQUENCE [LARGE SCALE GENOMIC DNA]</scope>
    <source>
        <strain evidence="15 16">LMG 7974</strain>
    </source>
</reference>
<sequence length="303" mass="34605">MYKNLHKWAERYFLSPNIFETLLAFLLYPLGLIYSLIIKLKFLLRHEISHDIPVISVGNLTLGGSGKTPLSIAILNEFSGGFVVLRGYKRKSKGLILVAKHGEILADVNLSGDEAMEYAKNVKNANVIVSENRSTAILKAKELGAKYVLLDDGFGKFHIKKLNILIRPKPEPKFKFCIPAGAYRYPHSFYRYADFIACEGLTHFRKSHIQNQTKKMVLVTAIANPSRLNEHLKICIAHEFYPDHYDFKRQELVEILNKYDATSLLVTQKDLVKIEKFNLPISLIKLKTTLSPEFKELIKTKIL</sequence>
<dbReference type="PANTHER" id="PTHR42724">
    <property type="entry name" value="TETRAACYLDISACCHARIDE 4'-KINASE"/>
    <property type="match status" value="1"/>
</dbReference>
<evidence type="ECO:0000256" key="12">
    <source>
        <dbReference type="ARBA" id="ARBA00029757"/>
    </source>
</evidence>
<dbReference type="Proteomes" id="UP000789803">
    <property type="component" value="Unassembled WGS sequence"/>
</dbReference>
<keyword evidence="10 13" id="KW-0067">ATP-binding</keyword>
<dbReference type="EMBL" id="CAJHOF010000008">
    <property type="protein sequence ID" value="CAD7288653.1"/>
    <property type="molecule type" value="Genomic_DNA"/>
</dbReference>
<evidence type="ECO:0000256" key="6">
    <source>
        <dbReference type="ARBA" id="ARBA00022556"/>
    </source>
</evidence>
<keyword evidence="11 13" id="KW-0443">Lipid metabolism</keyword>
<gene>
    <name evidence="13 15" type="primary">lpxK</name>
    <name evidence="15" type="ORF">LMG7974_01111</name>
</gene>
<evidence type="ECO:0000256" key="8">
    <source>
        <dbReference type="ARBA" id="ARBA00022741"/>
    </source>
</evidence>
<comment type="caution">
    <text evidence="15">The sequence shown here is derived from an EMBL/GenBank/DDBJ whole genome shotgun (WGS) entry which is preliminary data.</text>
</comment>
<keyword evidence="5 13" id="KW-0444">Lipid biosynthesis</keyword>
<keyword evidence="14" id="KW-0472">Membrane</keyword>
<dbReference type="PANTHER" id="PTHR42724:SF1">
    <property type="entry name" value="TETRAACYLDISACCHARIDE 4'-KINASE, MITOCHONDRIAL-RELATED"/>
    <property type="match status" value="1"/>
</dbReference>
<dbReference type="Pfam" id="PF02606">
    <property type="entry name" value="LpxK"/>
    <property type="match status" value="1"/>
</dbReference>
<comment type="similarity">
    <text evidence="13">Belongs to the LpxK family.</text>
</comment>
<keyword evidence="14" id="KW-1133">Transmembrane helix</keyword>
<comment type="function">
    <text evidence="1 13">Transfers the gamma-phosphate of ATP to the 4'-position of a tetraacyldisaccharide 1-phosphate intermediate (termed DS-1-P) to form tetraacyldisaccharide 1,4'-bis-phosphate (lipid IVA).</text>
</comment>
<evidence type="ECO:0000313" key="16">
    <source>
        <dbReference type="Proteomes" id="UP000789803"/>
    </source>
</evidence>
<keyword evidence="7 13" id="KW-0808">Transferase</keyword>
<evidence type="ECO:0000256" key="13">
    <source>
        <dbReference type="HAMAP-Rule" id="MF_00409"/>
    </source>
</evidence>
<feature type="binding site" evidence="13">
    <location>
        <begin position="61"/>
        <end position="68"/>
    </location>
    <ligand>
        <name>ATP</name>
        <dbReference type="ChEBI" id="CHEBI:30616"/>
    </ligand>
</feature>
<name>A0ABN7KBH4_9BACT</name>
<evidence type="ECO:0000256" key="10">
    <source>
        <dbReference type="ARBA" id="ARBA00022840"/>
    </source>
</evidence>
<evidence type="ECO:0000256" key="7">
    <source>
        <dbReference type="ARBA" id="ARBA00022679"/>
    </source>
</evidence>
<keyword evidence="16" id="KW-1185">Reference proteome</keyword>
<evidence type="ECO:0000256" key="5">
    <source>
        <dbReference type="ARBA" id="ARBA00022516"/>
    </source>
</evidence>
<evidence type="ECO:0000313" key="15">
    <source>
        <dbReference type="EMBL" id="CAD7288653.1"/>
    </source>
</evidence>
<organism evidence="15 16">
    <name type="scientific">Campylobacter majalis</name>
    <dbReference type="NCBI Taxonomy" id="2790656"/>
    <lineage>
        <taxon>Bacteria</taxon>
        <taxon>Pseudomonadati</taxon>
        <taxon>Campylobacterota</taxon>
        <taxon>Epsilonproteobacteria</taxon>
        <taxon>Campylobacterales</taxon>
        <taxon>Campylobacteraceae</taxon>
        <taxon>Campylobacter</taxon>
    </lineage>
</organism>
<dbReference type="InterPro" id="IPR003758">
    <property type="entry name" value="LpxK"/>
</dbReference>
<evidence type="ECO:0000256" key="11">
    <source>
        <dbReference type="ARBA" id="ARBA00023098"/>
    </source>
</evidence>
<evidence type="ECO:0000256" key="3">
    <source>
        <dbReference type="ARBA" id="ARBA00012071"/>
    </source>
</evidence>
<comment type="catalytic activity">
    <reaction evidence="13">
        <text>a lipid A disaccharide + ATP = a lipid IVA + ADP + H(+)</text>
        <dbReference type="Rhea" id="RHEA:67840"/>
        <dbReference type="ChEBI" id="CHEBI:15378"/>
        <dbReference type="ChEBI" id="CHEBI:30616"/>
        <dbReference type="ChEBI" id="CHEBI:176343"/>
        <dbReference type="ChEBI" id="CHEBI:176425"/>
        <dbReference type="ChEBI" id="CHEBI:456216"/>
        <dbReference type="EC" id="2.7.1.130"/>
    </reaction>
</comment>
<dbReference type="HAMAP" id="MF_00409">
    <property type="entry name" value="LpxK"/>
    <property type="match status" value="1"/>
</dbReference>